<evidence type="ECO:0000259" key="6">
    <source>
        <dbReference type="PROSITE" id="PS50240"/>
    </source>
</evidence>
<evidence type="ECO:0000256" key="1">
    <source>
        <dbReference type="ARBA" id="ARBA00022729"/>
    </source>
</evidence>
<keyword evidence="1 5" id="KW-0732">Signal</keyword>
<evidence type="ECO:0000256" key="4">
    <source>
        <dbReference type="ARBA" id="ARBA00024195"/>
    </source>
</evidence>
<dbReference type="Gene3D" id="2.40.10.10">
    <property type="entry name" value="Trypsin-like serine proteases"/>
    <property type="match status" value="1"/>
</dbReference>
<sequence length="269" mass="29641">MNFLLLGSMFIAVAFSAARETKNDIDFRIVGGSTASLKQFPWQVGIHLHKRPVNAFCGGALISRIWVLTAAHCLPNLISATVIVGAIKVNHYLERHDSSNIEAGMRYRVINFISHEAFKKGSLVYDAALMKLERPVVFNAYVRPVRLDDRNIVRPNIHISIAGWGKTGTEETQSAVLKYIDMSIVTSGECQRFYKSRIDNRTTFCAIGSNGDNICVGDSGGPAITYRAGTAIHVGLLSFLHNSGCDLNKPVGFSRTAYFRDWISDISGI</sequence>
<dbReference type="InterPro" id="IPR018114">
    <property type="entry name" value="TRYPSIN_HIS"/>
</dbReference>
<dbReference type="Pfam" id="PF00089">
    <property type="entry name" value="Trypsin"/>
    <property type="match status" value="1"/>
</dbReference>
<dbReference type="FunFam" id="2.40.10.10:FF:000028">
    <property type="entry name" value="Serine protease easter"/>
    <property type="match status" value="1"/>
</dbReference>
<dbReference type="PROSITE" id="PS50240">
    <property type="entry name" value="TRYPSIN_DOM"/>
    <property type="match status" value="1"/>
</dbReference>
<dbReference type="CDD" id="cd00190">
    <property type="entry name" value="Tryp_SPc"/>
    <property type="match status" value="1"/>
</dbReference>
<keyword evidence="8" id="KW-1185">Reference proteome</keyword>
<proteinExistence type="inferred from homology"/>
<reference evidence="7 8" key="1">
    <citation type="journal article" date="2021" name="BMC Biol.">
        <title>Horizontally acquired antibacterial genes associated with adaptive radiation of ladybird beetles.</title>
        <authorList>
            <person name="Li H.S."/>
            <person name="Tang X.F."/>
            <person name="Huang Y.H."/>
            <person name="Xu Z.Y."/>
            <person name="Chen M.L."/>
            <person name="Du X.Y."/>
            <person name="Qiu B.Y."/>
            <person name="Chen P.T."/>
            <person name="Zhang W."/>
            <person name="Slipinski A."/>
            <person name="Escalona H.E."/>
            <person name="Waterhouse R.M."/>
            <person name="Zwick A."/>
            <person name="Pang H."/>
        </authorList>
    </citation>
    <scope>NUCLEOTIDE SEQUENCE [LARGE SCALE GENOMIC DNA]</scope>
    <source>
        <strain evidence="7">SYSU2018</strain>
    </source>
</reference>
<name>A0ABD2MQF4_9CUCU</name>
<feature type="domain" description="Peptidase S1" evidence="6">
    <location>
        <begin position="29"/>
        <end position="268"/>
    </location>
</feature>
<accession>A0ABD2MQF4</accession>
<evidence type="ECO:0000256" key="2">
    <source>
        <dbReference type="ARBA" id="ARBA00023157"/>
    </source>
</evidence>
<dbReference type="AlphaFoldDB" id="A0ABD2MQF4"/>
<dbReference type="SUPFAM" id="SSF50494">
    <property type="entry name" value="Trypsin-like serine proteases"/>
    <property type="match status" value="1"/>
</dbReference>
<dbReference type="InterPro" id="IPR001254">
    <property type="entry name" value="Trypsin_dom"/>
</dbReference>
<feature type="signal peptide" evidence="5">
    <location>
        <begin position="1"/>
        <end position="18"/>
    </location>
</feature>
<keyword evidence="2" id="KW-1015">Disulfide bond</keyword>
<dbReference type="PROSITE" id="PS00134">
    <property type="entry name" value="TRYPSIN_HIS"/>
    <property type="match status" value="1"/>
</dbReference>
<feature type="chain" id="PRO_5044741157" description="Peptidase S1 domain-containing protein" evidence="5">
    <location>
        <begin position="19"/>
        <end position="269"/>
    </location>
</feature>
<evidence type="ECO:0000313" key="7">
    <source>
        <dbReference type="EMBL" id="KAL3268447.1"/>
    </source>
</evidence>
<keyword evidence="3" id="KW-0325">Glycoprotein</keyword>
<comment type="caution">
    <text evidence="7">The sequence shown here is derived from an EMBL/GenBank/DDBJ whole genome shotgun (WGS) entry which is preliminary data.</text>
</comment>
<dbReference type="EMBL" id="JABFTP020000021">
    <property type="protein sequence ID" value="KAL3268447.1"/>
    <property type="molecule type" value="Genomic_DNA"/>
</dbReference>
<dbReference type="SMART" id="SM00020">
    <property type="entry name" value="Tryp_SPc"/>
    <property type="match status" value="1"/>
</dbReference>
<evidence type="ECO:0000256" key="3">
    <source>
        <dbReference type="ARBA" id="ARBA00023180"/>
    </source>
</evidence>
<organism evidence="7 8">
    <name type="scientific">Cryptolaemus montrouzieri</name>
    <dbReference type="NCBI Taxonomy" id="559131"/>
    <lineage>
        <taxon>Eukaryota</taxon>
        <taxon>Metazoa</taxon>
        <taxon>Ecdysozoa</taxon>
        <taxon>Arthropoda</taxon>
        <taxon>Hexapoda</taxon>
        <taxon>Insecta</taxon>
        <taxon>Pterygota</taxon>
        <taxon>Neoptera</taxon>
        <taxon>Endopterygota</taxon>
        <taxon>Coleoptera</taxon>
        <taxon>Polyphaga</taxon>
        <taxon>Cucujiformia</taxon>
        <taxon>Coccinelloidea</taxon>
        <taxon>Coccinellidae</taxon>
        <taxon>Scymninae</taxon>
        <taxon>Scymnini</taxon>
        <taxon>Cryptolaemus</taxon>
    </lineage>
</organism>
<dbReference type="PANTHER" id="PTHR24256">
    <property type="entry name" value="TRYPTASE-RELATED"/>
    <property type="match status" value="1"/>
</dbReference>
<protein>
    <recommendedName>
        <fullName evidence="6">Peptidase S1 domain-containing protein</fullName>
    </recommendedName>
</protein>
<dbReference type="Proteomes" id="UP001516400">
    <property type="component" value="Unassembled WGS sequence"/>
</dbReference>
<dbReference type="PRINTS" id="PR00722">
    <property type="entry name" value="CHYMOTRYPSIN"/>
</dbReference>
<dbReference type="InterPro" id="IPR051487">
    <property type="entry name" value="Ser/Thr_Proteases_Immune/Dev"/>
</dbReference>
<evidence type="ECO:0000256" key="5">
    <source>
        <dbReference type="SAM" id="SignalP"/>
    </source>
</evidence>
<gene>
    <name evidence="7" type="ORF">HHI36_007558</name>
</gene>
<dbReference type="InterPro" id="IPR001314">
    <property type="entry name" value="Peptidase_S1A"/>
</dbReference>
<comment type="similarity">
    <text evidence="4">Belongs to the peptidase S1 family. CLIP subfamily.</text>
</comment>
<dbReference type="InterPro" id="IPR043504">
    <property type="entry name" value="Peptidase_S1_PA_chymotrypsin"/>
</dbReference>
<evidence type="ECO:0000313" key="8">
    <source>
        <dbReference type="Proteomes" id="UP001516400"/>
    </source>
</evidence>
<dbReference type="InterPro" id="IPR009003">
    <property type="entry name" value="Peptidase_S1_PA"/>
</dbReference>